<feature type="chain" id="PRO_5045038197" evidence="1">
    <location>
        <begin position="19"/>
        <end position="97"/>
    </location>
</feature>
<dbReference type="InterPro" id="IPR058067">
    <property type="entry name" value="CC_3452-like"/>
</dbReference>
<proteinExistence type="predicted"/>
<dbReference type="InterPro" id="IPR058513">
    <property type="entry name" value="DUF8200"/>
</dbReference>
<dbReference type="EMBL" id="BAAAEJ010000007">
    <property type="protein sequence ID" value="GAA0393990.1"/>
    <property type="molecule type" value="Genomic_DNA"/>
</dbReference>
<organism evidence="2 3">
    <name type="scientific">Brevundimonas terrae</name>
    <dbReference type="NCBI Taxonomy" id="363631"/>
    <lineage>
        <taxon>Bacteria</taxon>
        <taxon>Pseudomonadati</taxon>
        <taxon>Pseudomonadota</taxon>
        <taxon>Alphaproteobacteria</taxon>
        <taxon>Caulobacterales</taxon>
        <taxon>Caulobacteraceae</taxon>
        <taxon>Brevundimonas</taxon>
    </lineage>
</organism>
<evidence type="ECO:0000256" key="1">
    <source>
        <dbReference type="SAM" id="SignalP"/>
    </source>
</evidence>
<evidence type="ECO:0000313" key="2">
    <source>
        <dbReference type="EMBL" id="GAA0393990.1"/>
    </source>
</evidence>
<dbReference type="NCBIfam" id="NF047636">
    <property type="entry name" value="CC_3452_fam"/>
    <property type="match status" value="1"/>
</dbReference>
<keyword evidence="3" id="KW-1185">Reference proteome</keyword>
<gene>
    <name evidence="2" type="ORF">GCM10009093_20740</name>
</gene>
<comment type="caution">
    <text evidence="2">The sequence shown here is derived from an EMBL/GenBank/DDBJ whole genome shotgun (WGS) entry which is preliminary data.</text>
</comment>
<dbReference type="Pfam" id="PF26624">
    <property type="entry name" value="DUF8200"/>
    <property type="match status" value="1"/>
</dbReference>
<sequence>MRAIAIAAVLFAAAPAFADAPATRATLVDTAKAPAGRLIVDGAAWRCEGTSCTASGGSAQPAPRACRRVVARIGKVSAFAYKGTELTAEELAVCNAD</sequence>
<feature type="signal peptide" evidence="1">
    <location>
        <begin position="1"/>
        <end position="18"/>
    </location>
</feature>
<evidence type="ECO:0000313" key="3">
    <source>
        <dbReference type="Proteomes" id="UP001500791"/>
    </source>
</evidence>
<keyword evidence="1" id="KW-0732">Signal</keyword>
<accession>A0ABN0YFP0</accession>
<name>A0ABN0YFP0_9CAUL</name>
<dbReference type="Proteomes" id="UP001500791">
    <property type="component" value="Unassembled WGS sequence"/>
</dbReference>
<dbReference type="RefSeq" id="WP_167177433.1">
    <property type="nucleotide sequence ID" value="NZ_BAAAEJ010000007.1"/>
</dbReference>
<protein>
    <submittedName>
        <fullName evidence="2">Uncharacterized protein</fullName>
    </submittedName>
</protein>
<reference evidence="2 3" key="1">
    <citation type="journal article" date="2019" name="Int. J. Syst. Evol. Microbiol.">
        <title>The Global Catalogue of Microorganisms (GCM) 10K type strain sequencing project: providing services to taxonomists for standard genome sequencing and annotation.</title>
        <authorList>
            <consortium name="The Broad Institute Genomics Platform"/>
            <consortium name="The Broad Institute Genome Sequencing Center for Infectious Disease"/>
            <person name="Wu L."/>
            <person name="Ma J."/>
        </authorList>
    </citation>
    <scope>NUCLEOTIDE SEQUENCE [LARGE SCALE GENOMIC DNA]</scope>
    <source>
        <strain evidence="2 3">JCM 13476</strain>
    </source>
</reference>